<sequence length="221" mass="25510">MSPRVLFEQDLETLKNKVSEMGEHAEISYDRMVYGIRENKEDILKTLLDTDHTMVDMQRSIEAMCLSLLTRQQPVARDMRLVSAALKVVTDIERIGDHVADMVELYLRMGNMNSEGKQEKLLLKMMEEAKDMIHNSVEAFVEGDEANAQKVVEHDDVVDDLFNDMKKEMMQAIREQNLDADRVVDYLMMAKYLEKVGDHAVNIAQWAIFRMTGDMEGVKLY</sequence>
<evidence type="ECO:0000256" key="5">
    <source>
        <dbReference type="ARBA" id="ARBA00022490"/>
    </source>
</evidence>
<proteinExistence type="inferred from homology"/>
<dbReference type="AlphaFoldDB" id="A0A6L5YH08"/>
<dbReference type="Proteomes" id="UP000476055">
    <property type="component" value="Unassembled WGS sequence"/>
</dbReference>
<evidence type="ECO:0000313" key="9">
    <source>
        <dbReference type="EMBL" id="MST57574.1"/>
    </source>
</evidence>
<evidence type="ECO:0000259" key="8">
    <source>
        <dbReference type="Pfam" id="PF01895"/>
    </source>
</evidence>
<evidence type="ECO:0000313" key="10">
    <source>
        <dbReference type="Proteomes" id="UP000476055"/>
    </source>
</evidence>
<evidence type="ECO:0000256" key="7">
    <source>
        <dbReference type="PIRNR" id="PIRNR003107"/>
    </source>
</evidence>
<dbReference type="Gene3D" id="1.20.58.220">
    <property type="entry name" value="Phosphate transport system protein phou homolog 2, domain 2"/>
    <property type="match status" value="1"/>
</dbReference>
<dbReference type="NCBIfam" id="TIGR02135">
    <property type="entry name" value="phoU_full"/>
    <property type="match status" value="1"/>
</dbReference>
<dbReference type="Pfam" id="PF01895">
    <property type="entry name" value="PhoU"/>
    <property type="match status" value="2"/>
</dbReference>
<reference evidence="9 10" key="1">
    <citation type="submission" date="2019-08" db="EMBL/GenBank/DDBJ databases">
        <title>In-depth cultivation of the pig gut microbiome towards novel bacterial diversity and tailored functional studies.</title>
        <authorList>
            <person name="Wylensek D."/>
            <person name="Hitch T.C.A."/>
            <person name="Clavel T."/>
        </authorList>
    </citation>
    <scope>NUCLEOTIDE SEQUENCE [LARGE SCALE GENOMIC DNA]</scope>
    <source>
        <strain evidence="9 10">WCA3-601-WT-6H</strain>
    </source>
</reference>
<evidence type="ECO:0000256" key="1">
    <source>
        <dbReference type="ARBA" id="ARBA00004496"/>
    </source>
</evidence>
<protein>
    <recommendedName>
        <fullName evidence="7">Phosphate-specific transport system accessory protein PhoU</fullName>
    </recommendedName>
</protein>
<gene>
    <name evidence="9" type="primary">phoU</name>
    <name evidence="9" type="ORF">FYJ59_04825</name>
</gene>
<dbReference type="PANTHER" id="PTHR42930">
    <property type="entry name" value="PHOSPHATE-SPECIFIC TRANSPORT SYSTEM ACCESSORY PROTEIN PHOU"/>
    <property type="match status" value="1"/>
</dbReference>
<comment type="function">
    <text evidence="7">Plays a role in the regulation of phosphate uptake.</text>
</comment>
<dbReference type="GO" id="GO:0006817">
    <property type="term" value="P:phosphate ion transport"/>
    <property type="evidence" value="ECO:0007669"/>
    <property type="project" value="UniProtKB-KW"/>
</dbReference>
<evidence type="ECO:0000256" key="3">
    <source>
        <dbReference type="ARBA" id="ARBA00011738"/>
    </source>
</evidence>
<keyword evidence="10" id="KW-1185">Reference proteome</keyword>
<dbReference type="InterPro" id="IPR028366">
    <property type="entry name" value="PhoU"/>
</dbReference>
<keyword evidence="4 7" id="KW-0813">Transport</keyword>
<dbReference type="FunFam" id="1.20.58.220:FF:000004">
    <property type="entry name" value="Phosphate-specific transport system accessory protein PhoU"/>
    <property type="match status" value="1"/>
</dbReference>
<keyword evidence="6 7" id="KW-0592">Phosphate transport</keyword>
<comment type="subunit">
    <text evidence="3 7">Homodimer.</text>
</comment>
<evidence type="ECO:0000256" key="4">
    <source>
        <dbReference type="ARBA" id="ARBA00022448"/>
    </source>
</evidence>
<dbReference type="PANTHER" id="PTHR42930:SF3">
    <property type="entry name" value="PHOSPHATE-SPECIFIC TRANSPORT SYSTEM ACCESSORY PROTEIN PHOU"/>
    <property type="match status" value="1"/>
</dbReference>
<comment type="similarity">
    <text evidence="2 7">Belongs to the PhoU family.</text>
</comment>
<evidence type="ECO:0000256" key="2">
    <source>
        <dbReference type="ARBA" id="ARBA00008107"/>
    </source>
</evidence>
<dbReference type="RefSeq" id="WP_154495637.1">
    <property type="nucleotide sequence ID" value="NZ_VUMU01000004.1"/>
</dbReference>
<dbReference type="InterPro" id="IPR026022">
    <property type="entry name" value="PhoU_dom"/>
</dbReference>
<evidence type="ECO:0000256" key="6">
    <source>
        <dbReference type="ARBA" id="ARBA00022592"/>
    </source>
</evidence>
<feature type="domain" description="PhoU" evidence="8">
    <location>
        <begin position="18"/>
        <end position="104"/>
    </location>
</feature>
<dbReference type="GO" id="GO:0030643">
    <property type="term" value="P:intracellular phosphate ion homeostasis"/>
    <property type="evidence" value="ECO:0007669"/>
    <property type="project" value="InterPro"/>
</dbReference>
<comment type="subcellular location">
    <subcellularLocation>
        <location evidence="1 7">Cytoplasm</location>
    </subcellularLocation>
</comment>
<organism evidence="9 10">
    <name type="scientific">Waltera intestinalis</name>
    <dbReference type="NCBI Taxonomy" id="2606635"/>
    <lineage>
        <taxon>Bacteria</taxon>
        <taxon>Bacillati</taxon>
        <taxon>Bacillota</taxon>
        <taxon>Clostridia</taxon>
        <taxon>Lachnospirales</taxon>
        <taxon>Lachnospiraceae</taxon>
        <taxon>Waltera</taxon>
    </lineage>
</organism>
<comment type="caution">
    <text evidence="9">The sequence shown here is derived from an EMBL/GenBank/DDBJ whole genome shotgun (WGS) entry which is preliminary data.</text>
</comment>
<dbReference type="EMBL" id="VUMU01000004">
    <property type="protein sequence ID" value="MST57574.1"/>
    <property type="molecule type" value="Genomic_DNA"/>
</dbReference>
<keyword evidence="5 7" id="KW-0963">Cytoplasm</keyword>
<name>A0A6L5YH08_9FIRM</name>
<dbReference type="PIRSF" id="PIRSF003107">
    <property type="entry name" value="PhoU"/>
    <property type="match status" value="1"/>
</dbReference>
<dbReference type="InterPro" id="IPR038078">
    <property type="entry name" value="PhoU-like_sf"/>
</dbReference>
<feature type="domain" description="PhoU" evidence="8">
    <location>
        <begin position="122"/>
        <end position="207"/>
    </location>
</feature>
<dbReference type="GO" id="GO:0005737">
    <property type="term" value="C:cytoplasm"/>
    <property type="evidence" value="ECO:0007669"/>
    <property type="project" value="UniProtKB-SubCell"/>
</dbReference>
<dbReference type="SUPFAM" id="SSF109755">
    <property type="entry name" value="PhoU-like"/>
    <property type="match status" value="1"/>
</dbReference>
<dbReference type="GO" id="GO:0045936">
    <property type="term" value="P:negative regulation of phosphate metabolic process"/>
    <property type="evidence" value="ECO:0007669"/>
    <property type="project" value="InterPro"/>
</dbReference>
<accession>A0A6L5YH08</accession>